<dbReference type="HOGENOM" id="CLU_2179498_0_0_4"/>
<feature type="compositionally biased region" description="Basic and acidic residues" evidence="1">
    <location>
        <begin position="87"/>
        <end position="101"/>
    </location>
</feature>
<keyword evidence="2" id="KW-0732">Signal</keyword>
<protein>
    <submittedName>
        <fullName evidence="3">Uncharacterized protein</fullName>
    </submittedName>
</protein>
<sequence length="109" mass="11226">MDINGRRLAMKRSVIILVLNLCLLGAAQAEDGVIDKTKSAVERGTQATIHGIKRGAEAAGHGIKRGAEATGHGIEVGLSAAGRGIRRGAEATHHAMHKAAEKISPSSDG</sequence>
<gene>
    <name evidence="3" type="ordered locus">Daro_3259</name>
</gene>
<feature type="signal peptide" evidence="2">
    <location>
        <begin position="1"/>
        <end position="29"/>
    </location>
</feature>
<feature type="chain" id="PRO_5004233291" evidence="2">
    <location>
        <begin position="30"/>
        <end position="109"/>
    </location>
</feature>
<dbReference type="AlphaFoldDB" id="Q47AZ2"/>
<evidence type="ECO:0000313" key="3">
    <source>
        <dbReference type="EMBL" id="AAZ47989.1"/>
    </source>
</evidence>
<organism evidence="3">
    <name type="scientific">Dechloromonas aromatica (strain RCB)</name>
    <dbReference type="NCBI Taxonomy" id="159087"/>
    <lineage>
        <taxon>Bacteria</taxon>
        <taxon>Pseudomonadati</taxon>
        <taxon>Pseudomonadota</taxon>
        <taxon>Betaproteobacteria</taxon>
        <taxon>Rhodocyclales</taxon>
        <taxon>Azonexaceae</taxon>
        <taxon>Dechloromonas</taxon>
    </lineage>
</organism>
<reference evidence="3" key="1">
    <citation type="submission" date="2005-08" db="EMBL/GenBank/DDBJ databases">
        <title>Complete sequence of Dechloromonas aromatica RCB.</title>
        <authorList>
            <person name="Salinero K.K."/>
            <person name="Copeland A."/>
            <person name="Lucas S."/>
            <person name="Lapidus A."/>
            <person name="Barry K."/>
            <person name="Detter J.C."/>
            <person name="Glavina T."/>
            <person name="Hammon N."/>
            <person name="Israni S."/>
            <person name="Pitluck S."/>
            <person name="Di Bartolo G."/>
            <person name="Trong S."/>
            <person name="Schmutz J."/>
            <person name="Larimer F."/>
            <person name="Land M."/>
            <person name="Ivanova N."/>
            <person name="Richardson P."/>
        </authorList>
    </citation>
    <scope>NUCLEOTIDE SEQUENCE</scope>
    <source>
        <strain evidence="3">RCB</strain>
    </source>
</reference>
<proteinExistence type="predicted"/>
<dbReference type="Gene3D" id="1.10.287.700">
    <property type="entry name" value="Helix hairpin bin"/>
    <property type="match status" value="1"/>
</dbReference>
<name>Q47AZ2_DECAR</name>
<dbReference type="KEGG" id="dar:Daro_3259"/>
<accession>Q47AZ2</accession>
<feature type="region of interest" description="Disordered" evidence="1">
    <location>
        <begin position="85"/>
        <end position="109"/>
    </location>
</feature>
<evidence type="ECO:0000256" key="1">
    <source>
        <dbReference type="SAM" id="MobiDB-lite"/>
    </source>
</evidence>
<evidence type="ECO:0000256" key="2">
    <source>
        <dbReference type="SAM" id="SignalP"/>
    </source>
</evidence>
<dbReference type="EMBL" id="CP000089">
    <property type="protein sequence ID" value="AAZ47989.1"/>
    <property type="molecule type" value="Genomic_DNA"/>
</dbReference>